<dbReference type="RefSeq" id="WP_349541983.1">
    <property type="nucleotide sequence ID" value="NZ_JAOALG010000001.1"/>
</dbReference>
<sequence>MRRLSTVRTWLSSVSPPPTAHILQKYPIQIVESRLAFTRLSPSFSERAALNRRVSTFARCSRSHKRRKKIMPDNTVHGFVADRFDAVREAFSANLASGVDVGASCCATVDGETVVDLWGGFADEAKTRPWEKDTIANVFSTTKTMTALTALLLADRGELDFDAPVARYWPEFAANGKGAIRVSHLMSHSSGLSGWREPLAPDDLYDWEKATSLLAAQAPLWEPGTASGYHVTTFGFLLGEVVRRITGKSLGTVFREEIAAPLEADFHIGLPASEDHRVAEIIPWAVTQSTDKPTLSEIQTITFFNAAFDAKMATRTRAWRAAEIPAVNGHGNARSIAEIHCILANAGVAKGKRFMSEAGCRKALEQQIEGPDLIMSHLPPARFGLGFALPGPLLALELPNPNTIHWGGGGCSWIFIDMDARTTFAYAANKMDRLPLGDPRPFRTMEALWQSLGIRSGAART</sequence>
<feature type="domain" description="Beta-lactamase-related" evidence="1">
    <location>
        <begin position="94"/>
        <end position="441"/>
    </location>
</feature>
<accession>A0ABV1LJR3</accession>
<dbReference type="InterPro" id="IPR001466">
    <property type="entry name" value="Beta-lactam-related"/>
</dbReference>
<dbReference type="Proteomes" id="UP001469089">
    <property type="component" value="Unassembled WGS sequence"/>
</dbReference>
<organism evidence="2 3">
    <name type="scientific">Paraburkholderia acidicola</name>
    <dbReference type="NCBI Taxonomy" id="1912599"/>
    <lineage>
        <taxon>Bacteria</taxon>
        <taxon>Pseudomonadati</taxon>
        <taxon>Pseudomonadota</taxon>
        <taxon>Betaproteobacteria</taxon>
        <taxon>Burkholderiales</taxon>
        <taxon>Burkholderiaceae</taxon>
        <taxon>Paraburkholderia</taxon>
    </lineage>
</organism>
<proteinExistence type="predicted"/>
<dbReference type="InterPro" id="IPR052907">
    <property type="entry name" value="Beta-lactamase/esterase"/>
</dbReference>
<evidence type="ECO:0000259" key="1">
    <source>
        <dbReference type="Pfam" id="PF00144"/>
    </source>
</evidence>
<dbReference type="PANTHER" id="PTHR43319:SF3">
    <property type="entry name" value="BETA-LACTAMASE-RELATED DOMAIN-CONTAINING PROTEIN"/>
    <property type="match status" value="1"/>
</dbReference>
<dbReference type="Gene3D" id="3.40.710.10">
    <property type="entry name" value="DD-peptidase/beta-lactamase superfamily"/>
    <property type="match status" value="1"/>
</dbReference>
<dbReference type="PANTHER" id="PTHR43319">
    <property type="entry name" value="BETA-LACTAMASE-RELATED"/>
    <property type="match status" value="1"/>
</dbReference>
<protein>
    <submittedName>
        <fullName evidence="2">Beta-lactamase family protein</fullName>
    </submittedName>
</protein>
<dbReference type="SUPFAM" id="SSF56601">
    <property type="entry name" value="beta-lactamase/transpeptidase-like"/>
    <property type="match status" value="1"/>
</dbReference>
<gene>
    <name evidence="2" type="ORF">N0A02_08720</name>
</gene>
<evidence type="ECO:0000313" key="2">
    <source>
        <dbReference type="EMBL" id="MEQ5839514.1"/>
    </source>
</evidence>
<keyword evidence="3" id="KW-1185">Reference proteome</keyword>
<comment type="caution">
    <text evidence="2">The sequence shown here is derived from an EMBL/GenBank/DDBJ whole genome shotgun (WGS) entry which is preliminary data.</text>
</comment>
<dbReference type="InterPro" id="IPR012338">
    <property type="entry name" value="Beta-lactam/transpept-like"/>
</dbReference>
<evidence type="ECO:0000313" key="3">
    <source>
        <dbReference type="Proteomes" id="UP001469089"/>
    </source>
</evidence>
<dbReference type="EMBL" id="JAOALG010000001">
    <property type="protein sequence ID" value="MEQ5839514.1"/>
    <property type="molecule type" value="Genomic_DNA"/>
</dbReference>
<name>A0ABV1LJR3_9BURK</name>
<dbReference type="Pfam" id="PF00144">
    <property type="entry name" value="Beta-lactamase"/>
    <property type="match status" value="1"/>
</dbReference>
<reference evidence="2 3" key="1">
    <citation type="journal article" date="2024" name="Chem. Sci.">
        <title>Discovery of a lagriamide polyketide by integrated genome mining, isotopic labeling, and untargeted metabolomics.</title>
        <authorList>
            <person name="Fergusson C.H."/>
            <person name="Saulog J."/>
            <person name="Paulo B.S."/>
            <person name="Wilson D.M."/>
            <person name="Liu D.Y."/>
            <person name="Morehouse N.J."/>
            <person name="Waterworth S."/>
            <person name="Barkei J."/>
            <person name="Gray C.A."/>
            <person name="Kwan J.C."/>
            <person name="Eustaquio A.S."/>
            <person name="Linington R.G."/>
        </authorList>
    </citation>
    <scope>NUCLEOTIDE SEQUENCE [LARGE SCALE GENOMIC DNA]</scope>
    <source>
        <strain evidence="2 3">RL17-338-BIF-B</strain>
    </source>
</reference>